<dbReference type="HOGENOM" id="CLU_005389_5_1_1"/>
<dbReference type="PROSITE" id="PS50259">
    <property type="entry name" value="G_PROTEIN_RECEP_F3_4"/>
    <property type="match status" value="1"/>
</dbReference>
<dbReference type="eggNOG" id="KOG1056">
    <property type="taxonomic scope" value="Eukaryota"/>
</dbReference>
<dbReference type="InterPro" id="IPR050726">
    <property type="entry name" value="mGluR"/>
</dbReference>
<gene>
    <name evidence="12" type="ORF">TRIADDRAFT_11427</name>
</gene>
<dbReference type="InterPro" id="IPR017978">
    <property type="entry name" value="GPCR_3_C"/>
</dbReference>
<evidence type="ECO:0000256" key="8">
    <source>
        <dbReference type="ARBA" id="ARBA00023180"/>
    </source>
</evidence>
<dbReference type="GO" id="GO:0051966">
    <property type="term" value="P:regulation of synaptic transmission, glutamatergic"/>
    <property type="evidence" value="ECO:0000318"/>
    <property type="project" value="GO_Central"/>
</dbReference>
<dbReference type="InterPro" id="IPR000337">
    <property type="entry name" value="GPCR_3"/>
</dbReference>
<evidence type="ECO:0000256" key="4">
    <source>
        <dbReference type="ARBA" id="ARBA00022989"/>
    </source>
</evidence>
<keyword evidence="5" id="KW-0297">G-protein coupled receptor</keyword>
<dbReference type="SUPFAM" id="SSF53822">
    <property type="entry name" value="Periplasmic binding protein-like I"/>
    <property type="match status" value="1"/>
</dbReference>
<feature type="domain" description="G-protein coupled receptors family 3 profile" evidence="11">
    <location>
        <begin position="514"/>
        <end position="775"/>
    </location>
</feature>
<evidence type="ECO:0000256" key="3">
    <source>
        <dbReference type="ARBA" id="ARBA00022692"/>
    </source>
</evidence>
<dbReference type="GO" id="GO:0007216">
    <property type="term" value="P:G protein-coupled glutamate receptor signaling pathway"/>
    <property type="evidence" value="ECO:0000318"/>
    <property type="project" value="GO_Central"/>
</dbReference>
<dbReference type="AlphaFoldDB" id="B3S5Y9"/>
<sequence length="775" mass="88042">MIYAIDKFINNNPYLLPGIKIGWKIIDSCENRTVALQNVASNLILSERRNFPQLRCNLDPYTNSSPIVGLIGAKNEDITISTAALTSSLKIPQISYFSFDKLLNNRKVFSYFYRTSISSTTQIKNIFDIINYFKWNWISFVLTDKSTFEMIQSSKSEAQNKHLICYEEIYRLGNNATLEAIANVVSKLKYQSRAQAIVLLGKETTIYSFLLEAQAQNLTGKTFIGSYTWLTSRKIQQIDYRIIGGAIGIAFNSQSIKGFDEYLHQLNFCNNLGNPWFMKLWRKKLTELGLDVDKTVANCTLNGEWKRSLGNSFYSPSFKAVFVMDAVLAYGHALHSLLGCNYTHCSLTQTSSLDRELFNDILGRVHFASKSSYAFTFRSDGNTDSLLDIVNLQRILVKGHSRIRAVVIGSWDRKSGLLISDNKIIWNGNKPWTQIPVSRCSADCLPGYHMYQGLEIHQSQLSCCWTCKKCQGHSITNKMNSLYCTQCPNLTNPNHNNTQCVPLPLVQARYGRPMKIIYFIIVTIYFVLLIVIWTVIIVKRNTPIVKGSNFKLTSLLLFFHAIGVPASFLFLAQPTIAICYTRIFMITTFVIGVYATILCKTNQVSTIFHNPVNKRAKLAHLTKNRSQFTFIFTIILVVNGILLCLVISKPINIKMQRTYDNQVEILCHVDNFYFDINLLTWMAVLGLLSLYFAFKARSLPDNFNESKHIYLSSLLIVVLGICCFPITFIVSGSMADSVRGITTLIIGSSPLLCLFLPKLYIIFYKSELNTRQQIM</sequence>
<evidence type="ECO:0000256" key="9">
    <source>
        <dbReference type="ARBA" id="ARBA00023224"/>
    </source>
</evidence>
<keyword evidence="6 10" id="KW-0472">Membrane</keyword>
<dbReference type="GO" id="GO:0001640">
    <property type="term" value="F:adenylate cyclase inhibiting G protein-coupled glutamate receptor activity"/>
    <property type="evidence" value="ECO:0000318"/>
    <property type="project" value="GO_Central"/>
</dbReference>
<dbReference type="FunFam" id="3.40.50.2300:FF:000281">
    <property type="entry name" value="Metabotropic glutamate receptor 4"/>
    <property type="match status" value="1"/>
</dbReference>
<feature type="non-terminal residue" evidence="12">
    <location>
        <position position="775"/>
    </location>
</feature>
<organism evidence="12 13">
    <name type="scientific">Trichoplax adhaerens</name>
    <name type="common">Trichoplax reptans</name>
    <dbReference type="NCBI Taxonomy" id="10228"/>
    <lineage>
        <taxon>Eukaryota</taxon>
        <taxon>Metazoa</taxon>
        <taxon>Placozoa</taxon>
        <taxon>Uniplacotomia</taxon>
        <taxon>Trichoplacea</taxon>
        <taxon>Trichoplacidae</taxon>
        <taxon>Trichoplax</taxon>
    </lineage>
</organism>
<evidence type="ECO:0000256" key="1">
    <source>
        <dbReference type="ARBA" id="ARBA00004651"/>
    </source>
</evidence>
<dbReference type="FunFam" id="2.10.50.30:FF:000005">
    <property type="entry name" value="Metabotropic glutamate receptor"/>
    <property type="match status" value="1"/>
</dbReference>
<dbReference type="RefSeq" id="XP_002115632.1">
    <property type="nucleotide sequence ID" value="XM_002115596.1"/>
</dbReference>
<keyword evidence="3 10" id="KW-0812">Transmembrane</keyword>
<comment type="subcellular location">
    <subcellularLocation>
        <location evidence="1">Cell membrane</location>
        <topology evidence="1">Multi-pass membrane protein</topology>
    </subcellularLocation>
</comment>
<dbReference type="Proteomes" id="UP000009022">
    <property type="component" value="Unassembled WGS sequence"/>
</dbReference>
<feature type="transmembrane region" description="Helical" evidence="10">
    <location>
        <begin position="583"/>
        <end position="608"/>
    </location>
</feature>
<dbReference type="InterPro" id="IPR009030">
    <property type="entry name" value="Growth_fac_rcpt_cys_sf"/>
</dbReference>
<proteinExistence type="predicted"/>
<feature type="transmembrane region" description="Helical" evidence="10">
    <location>
        <begin position="628"/>
        <end position="652"/>
    </location>
</feature>
<dbReference type="PRINTS" id="PR00248">
    <property type="entry name" value="GPCRMGR"/>
</dbReference>
<dbReference type="PANTHER" id="PTHR24060">
    <property type="entry name" value="METABOTROPIC GLUTAMATE RECEPTOR"/>
    <property type="match status" value="1"/>
</dbReference>
<dbReference type="EMBL" id="DS985251">
    <property type="protein sequence ID" value="EDV21995.1"/>
    <property type="molecule type" value="Genomic_DNA"/>
</dbReference>
<dbReference type="InParanoid" id="B3S5Y9"/>
<dbReference type="SUPFAM" id="SSF57184">
    <property type="entry name" value="Growth factor receptor domain"/>
    <property type="match status" value="1"/>
</dbReference>
<evidence type="ECO:0000256" key="7">
    <source>
        <dbReference type="ARBA" id="ARBA00023170"/>
    </source>
</evidence>
<reference evidence="12 13" key="1">
    <citation type="journal article" date="2008" name="Nature">
        <title>The Trichoplax genome and the nature of placozoans.</title>
        <authorList>
            <person name="Srivastava M."/>
            <person name="Begovic E."/>
            <person name="Chapman J."/>
            <person name="Putnam N.H."/>
            <person name="Hellsten U."/>
            <person name="Kawashima T."/>
            <person name="Kuo A."/>
            <person name="Mitros T."/>
            <person name="Salamov A."/>
            <person name="Carpenter M.L."/>
            <person name="Signorovitch A.Y."/>
            <person name="Moreno M.A."/>
            <person name="Kamm K."/>
            <person name="Grimwood J."/>
            <person name="Schmutz J."/>
            <person name="Shapiro H."/>
            <person name="Grigoriev I.V."/>
            <person name="Buss L.W."/>
            <person name="Schierwater B."/>
            <person name="Dellaporta S.L."/>
            <person name="Rokhsar D.S."/>
        </authorList>
    </citation>
    <scope>NUCLEOTIDE SEQUENCE [LARGE SCALE GENOMIC DNA]</scope>
    <source>
        <strain evidence="12 13">Grell-BS-1999</strain>
    </source>
</reference>
<name>B3S5Y9_TRIAD</name>
<dbReference type="CDD" id="cd13953">
    <property type="entry name" value="7tm_classC_mGluR-like"/>
    <property type="match status" value="1"/>
</dbReference>
<evidence type="ECO:0000256" key="6">
    <source>
        <dbReference type="ARBA" id="ARBA00023136"/>
    </source>
</evidence>
<keyword evidence="2" id="KW-1003">Cell membrane</keyword>
<dbReference type="InterPro" id="IPR001828">
    <property type="entry name" value="ANF_lig-bd_rcpt"/>
</dbReference>
<feature type="transmembrane region" description="Helical" evidence="10">
    <location>
        <begin position="516"/>
        <end position="538"/>
    </location>
</feature>
<dbReference type="InterPro" id="IPR028082">
    <property type="entry name" value="Peripla_BP_I"/>
</dbReference>
<evidence type="ECO:0000313" key="12">
    <source>
        <dbReference type="EMBL" id="EDV21995.1"/>
    </source>
</evidence>
<dbReference type="InterPro" id="IPR038550">
    <property type="entry name" value="GPCR_3_9-Cys_sf"/>
</dbReference>
<keyword evidence="8" id="KW-0325">Glycoprotein</keyword>
<dbReference type="Gene3D" id="2.10.50.30">
    <property type="entry name" value="GPCR, family 3, nine cysteines domain"/>
    <property type="match status" value="1"/>
</dbReference>
<feature type="transmembrane region" description="Helical" evidence="10">
    <location>
        <begin position="672"/>
        <end position="694"/>
    </location>
</feature>
<evidence type="ECO:0000313" key="13">
    <source>
        <dbReference type="Proteomes" id="UP000009022"/>
    </source>
</evidence>
<dbReference type="GO" id="GO:0005886">
    <property type="term" value="C:plasma membrane"/>
    <property type="evidence" value="ECO:0000318"/>
    <property type="project" value="GO_Central"/>
</dbReference>
<evidence type="ECO:0000259" key="11">
    <source>
        <dbReference type="PROSITE" id="PS50259"/>
    </source>
</evidence>
<protein>
    <recommendedName>
        <fullName evidence="11">G-protein coupled receptors family 3 profile domain-containing protein</fullName>
    </recommendedName>
</protein>
<feature type="transmembrane region" description="Helical" evidence="10">
    <location>
        <begin position="714"/>
        <end position="735"/>
    </location>
</feature>
<accession>B3S5Y9</accession>
<dbReference type="CTD" id="6756843"/>
<keyword evidence="9" id="KW-0807">Transducer</keyword>
<dbReference type="InterPro" id="IPR011500">
    <property type="entry name" value="GPCR_3_9-Cys_dom"/>
</dbReference>
<feature type="transmembrane region" description="Helical" evidence="10">
    <location>
        <begin position="550"/>
        <end position="571"/>
    </location>
</feature>
<dbReference type="GeneID" id="6756843"/>
<feature type="transmembrane region" description="Helical" evidence="10">
    <location>
        <begin position="741"/>
        <end position="763"/>
    </location>
</feature>
<dbReference type="OMA" id="FEMHMTS"/>
<dbReference type="Pfam" id="PF07562">
    <property type="entry name" value="NCD3G"/>
    <property type="match status" value="1"/>
</dbReference>
<evidence type="ECO:0000256" key="5">
    <source>
        <dbReference type="ARBA" id="ARBA00023040"/>
    </source>
</evidence>
<evidence type="ECO:0000256" key="10">
    <source>
        <dbReference type="SAM" id="Phobius"/>
    </source>
</evidence>
<dbReference type="PhylomeDB" id="B3S5Y9"/>
<keyword evidence="7" id="KW-0675">Receptor</keyword>
<dbReference type="Gene3D" id="3.40.50.2300">
    <property type="match status" value="2"/>
</dbReference>
<dbReference type="Pfam" id="PF00003">
    <property type="entry name" value="7tm_3"/>
    <property type="match status" value="1"/>
</dbReference>
<keyword evidence="4 10" id="KW-1133">Transmembrane helix</keyword>
<keyword evidence="13" id="KW-1185">Reference proteome</keyword>
<dbReference type="KEGG" id="tad:TRIADDRAFT_11427"/>
<dbReference type="Pfam" id="PF01094">
    <property type="entry name" value="ANF_receptor"/>
    <property type="match status" value="1"/>
</dbReference>
<dbReference type="OrthoDB" id="425344at2759"/>
<evidence type="ECO:0000256" key="2">
    <source>
        <dbReference type="ARBA" id="ARBA00022475"/>
    </source>
</evidence>